<dbReference type="Proteomes" id="UP001172630">
    <property type="component" value="Unassembled WGS sequence"/>
</dbReference>
<evidence type="ECO:0000313" key="3">
    <source>
        <dbReference type="Proteomes" id="UP001172630"/>
    </source>
</evidence>
<reference evidence="2" key="1">
    <citation type="submission" date="2023-06" db="EMBL/GenBank/DDBJ databases">
        <title>Phylogenetic Diversity of Rhizobium strains.</title>
        <authorList>
            <person name="Moura F.T."/>
            <person name="Helene L.C.F."/>
            <person name="Hungria M."/>
        </authorList>
    </citation>
    <scope>NUCLEOTIDE SEQUENCE</scope>
    <source>
        <strain evidence="2">CCGE524</strain>
    </source>
</reference>
<dbReference type="EMBL" id="JARFYN010000056">
    <property type="protein sequence ID" value="MDL2409688.1"/>
    <property type="molecule type" value="Genomic_DNA"/>
</dbReference>
<name>A0ABT7KQZ4_9HYPH</name>
<keyword evidence="3" id="KW-1185">Reference proteome</keyword>
<gene>
    <name evidence="2" type="ORF">PY650_29515</name>
</gene>
<feature type="domain" description="HTH marR-type" evidence="1">
    <location>
        <begin position="1"/>
        <end position="139"/>
    </location>
</feature>
<dbReference type="PROSITE" id="PS50995">
    <property type="entry name" value="HTH_MARR_2"/>
    <property type="match status" value="1"/>
</dbReference>
<dbReference type="RefSeq" id="WP_285883286.1">
    <property type="nucleotide sequence ID" value="NZ_JARFYN010000056.1"/>
</dbReference>
<evidence type="ECO:0000313" key="2">
    <source>
        <dbReference type="EMBL" id="MDL2409688.1"/>
    </source>
</evidence>
<dbReference type="InterPro" id="IPR036390">
    <property type="entry name" value="WH_DNA-bd_sf"/>
</dbReference>
<protein>
    <submittedName>
        <fullName evidence="2">MarR family transcriptional regulator</fullName>
    </submittedName>
</protein>
<dbReference type="InterPro" id="IPR039422">
    <property type="entry name" value="MarR/SlyA-like"/>
</dbReference>
<dbReference type="PANTHER" id="PTHR33164:SF106">
    <property type="entry name" value="TRANSCRIPTIONAL REGULATORY PROTEIN"/>
    <property type="match status" value="1"/>
</dbReference>
<comment type="caution">
    <text evidence="2">The sequence shown here is derived from an EMBL/GenBank/DDBJ whole genome shotgun (WGS) entry which is preliminary data.</text>
</comment>
<dbReference type="Pfam" id="PF01047">
    <property type="entry name" value="MarR"/>
    <property type="match status" value="1"/>
</dbReference>
<dbReference type="SMART" id="SM00347">
    <property type="entry name" value="HTH_MARR"/>
    <property type="match status" value="1"/>
</dbReference>
<dbReference type="PANTHER" id="PTHR33164">
    <property type="entry name" value="TRANSCRIPTIONAL REGULATOR, MARR FAMILY"/>
    <property type="match status" value="1"/>
</dbReference>
<organism evidence="2 3">
    <name type="scientific">Rhizobium calliandrae</name>
    <dbReference type="NCBI Taxonomy" id="1312182"/>
    <lineage>
        <taxon>Bacteria</taxon>
        <taxon>Pseudomonadati</taxon>
        <taxon>Pseudomonadota</taxon>
        <taxon>Alphaproteobacteria</taxon>
        <taxon>Hyphomicrobiales</taxon>
        <taxon>Rhizobiaceae</taxon>
        <taxon>Rhizobium/Agrobacterium group</taxon>
        <taxon>Rhizobium</taxon>
    </lineage>
</organism>
<evidence type="ECO:0000259" key="1">
    <source>
        <dbReference type="PROSITE" id="PS50995"/>
    </source>
</evidence>
<sequence>MREKSRHGIIKRRLRDLRNQLSVLNRQIGARVDLKEIDHDCLDLIVRDGPLSPKTLAEKAKLHPATMTGVLDRLERAGWATRRRVETDRRAVLVTPESEKVGRVGSLYAGMNARLDQICAMYSDAELEVIAKFLDEVSVAAANAANDLQ</sequence>
<dbReference type="InterPro" id="IPR000835">
    <property type="entry name" value="HTH_MarR-typ"/>
</dbReference>
<dbReference type="PRINTS" id="PR00598">
    <property type="entry name" value="HTHMARR"/>
</dbReference>
<dbReference type="InterPro" id="IPR036388">
    <property type="entry name" value="WH-like_DNA-bd_sf"/>
</dbReference>
<dbReference type="Gene3D" id="1.10.10.10">
    <property type="entry name" value="Winged helix-like DNA-binding domain superfamily/Winged helix DNA-binding domain"/>
    <property type="match status" value="1"/>
</dbReference>
<proteinExistence type="predicted"/>
<accession>A0ABT7KQZ4</accession>
<dbReference type="SUPFAM" id="SSF46785">
    <property type="entry name" value="Winged helix' DNA-binding domain"/>
    <property type="match status" value="1"/>
</dbReference>